<feature type="binding site" evidence="11">
    <location>
        <position position="95"/>
    </location>
    <ligand>
        <name>FMN</name>
        <dbReference type="ChEBI" id="CHEBI:58210"/>
    </ligand>
</feature>
<evidence type="ECO:0000256" key="9">
    <source>
        <dbReference type="ARBA" id="ARBA00023235"/>
    </source>
</evidence>
<protein>
    <recommendedName>
        <fullName evidence="11">Isopentenyl-diphosphate delta-isomerase</fullName>
        <shortName evidence="11">IPP isomerase</shortName>
        <ecNumber evidence="11">5.3.3.2</ecNumber>
    </recommendedName>
    <alternativeName>
        <fullName evidence="11">Isopentenyl diphosphate:dimethylallyl diphosphate isomerase</fullName>
    </alternativeName>
    <alternativeName>
        <fullName evidence="11">Isopentenyl pyrophosphate isomerase</fullName>
    </alternativeName>
    <alternativeName>
        <fullName evidence="11">Type 2 isopentenyl diphosphate isomerase</fullName>
        <shortName evidence="11">IDI-2</shortName>
    </alternativeName>
</protein>
<evidence type="ECO:0000256" key="2">
    <source>
        <dbReference type="ARBA" id="ARBA00022490"/>
    </source>
</evidence>
<dbReference type="NCBIfam" id="TIGR02151">
    <property type="entry name" value="IPP_isom_2"/>
    <property type="match status" value="1"/>
</dbReference>
<evidence type="ECO:0000256" key="6">
    <source>
        <dbReference type="ARBA" id="ARBA00022842"/>
    </source>
</evidence>
<proteinExistence type="inferred from homology"/>
<feature type="binding site" evidence="11">
    <location>
        <position position="196"/>
    </location>
    <ligand>
        <name>FMN</name>
        <dbReference type="ChEBI" id="CHEBI:58210"/>
    </ligand>
</feature>
<evidence type="ECO:0000256" key="10">
    <source>
        <dbReference type="ARBA" id="ARBA00025810"/>
    </source>
</evidence>
<feature type="binding site" evidence="11">
    <location>
        <position position="165"/>
    </location>
    <ligand>
        <name>Mg(2+)</name>
        <dbReference type="ChEBI" id="CHEBI:18420"/>
    </ligand>
</feature>
<comment type="cofactor">
    <cofactor evidence="11">
        <name>Mg(2+)</name>
        <dbReference type="ChEBI" id="CHEBI:18420"/>
    </cofactor>
</comment>
<evidence type="ECO:0000256" key="5">
    <source>
        <dbReference type="ARBA" id="ARBA00022723"/>
    </source>
</evidence>
<feature type="domain" description="FMN-dependent dehydrogenase" evidence="12">
    <location>
        <begin position="180"/>
        <end position="340"/>
    </location>
</feature>
<organism evidence="13 14">
    <name type="scientific">Nocardioides endophyticus</name>
    <dbReference type="NCBI Taxonomy" id="1353775"/>
    <lineage>
        <taxon>Bacteria</taxon>
        <taxon>Bacillati</taxon>
        <taxon>Actinomycetota</taxon>
        <taxon>Actinomycetes</taxon>
        <taxon>Propionibacteriales</taxon>
        <taxon>Nocardioidaceae</taxon>
        <taxon>Nocardioides</taxon>
    </lineage>
</organism>
<sequence length="361" mass="37032">MSVTTSRKAQHIAAALDPAVVRRSGPGWPEIELFHEALPELDAEEVELSTDLLGWRLGAPLVVAGMTGGYDGATEINARLARAAERHGLAIGVGSQRTVLDDPSTTASYAVVRECAPTAPVIGNIGASQLIAQGDRPAVTPDDLRSLVDMVHADALAIHLNFLEEAVQPEGDSRTRGCAAAIARAVDALDVPVIVKETGAGMSRSTAARLRDLGVAALDVGGAGGTSFAIIERLRAEQQGDLPQVALGHVLGEWGIPTAAAVAASAGLGLPVIATGGVRSGLDAAKALVLGADVVGVARPLLLAALEGDDAVDTWITQFCLALRTVLLLTGAGSPAALKDKPYVAHGAIRDWLQTLGAVPR</sequence>
<evidence type="ECO:0000256" key="8">
    <source>
        <dbReference type="ARBA" id="ARBA00023229"/>
    </source>
</evidence>
<dbReference type="SUPFAM" id="SSF51395">
    <property type="entry name" value="FMN-linked oxidoreductases"/>
    <property type="match status" value="1"/>
</dbReference>
<dbReference type="Pfam" id="PF01070">
    <property type="entry name" value="FMN_dh"/>
    <property type="match status" value="1"/>
</dbReference>
<evidence type="ECO:0000256" key="7">
    <source>
        <dbReference type="ARBA" id="ARBA00022857"/>
    </source>
</evidence>
<evidence type="ECO:0000256" key="4">
    <source>
        <dbReference type="ARBA" id="ARBA00022643"/>
    </source>
</evidence>
<comment type="similarity">
    <text evidence="11">Belongs to the IPP isomerase type 2 family.</text>
</comment>
<name>A0ABP8YTE4_9ACTN</name>
<keyword evidence="6 11" id="KW-0460">Magnesium</keyword>
<comment type="caution">
    <text evidence="13">The sequence shown here is derived from an EMBL/GenBank/DDBJ whole genome shotgun (WGS) entry which is preliminary data.</text>
</comment>
<dbReference type="PIRSF" id="PIRSF003314">
    <property type="entry name" value="IPP_isomerase"/>
    <property type="match status" value="1"/>
</dbReference>
<feature type="binding site" evidence="11">
    <location>
        <begin position="7"/>
        <end position="8"/>
    </location>
    <ligand>
        <name>substrate</name>
    </ligand>
</feature>
<keyword evidence="14" id="KW-1185">Reference proteome</keyword>
<comment type="cofactor">
    <cofactor evidence="1 11">
        <name>FMN</name>
        <dbReference type="ChEBI" id="CHEBI:58210"/>
    </cofactor>
</comment>
<evidence type="ECO:0000259" key="12">
    <source>
        <dbReference type="Pfam" id="PF01070"/>
    </source>
</evidence>
<reference evidence="14" key="1">
    <citation type="journal article" date="2019" name="Int. J. Syst. Evol. Microbiol.">
        <title>The Global Catalogue of Microorganisms (GCM) 10K type strain sequencing project: providing services to taxonomists for standard genome sequencing and annotation.</title>
        <authorList>
            <consortium name="The Broad Institute Genomics Platform"/>
            <consortium name="The Broad Institute Genome Sequencing Center for Infectious Disease"/>
            <person name="Wu L."/>
            <person name="Ma J."/>
        </authorList>
    </citation>
    <scope>NUCLEOTIDE SEQUENCE [LARGE SCALE GENOMIC DNA]</scope>
    <source>
        <strain evidence="14">JCM 18532</strain>
    </source>
</reference>
<feature type="binding site" evidence="11">
    <location>
        <begin position="65"/>
        <end position="67"/>
    </location>
    <ligand>
        <name>FMN</name>
        <dbReference type="ChEBI" id="CHEBI:58210"/>
    </ligand>
</feature>
<feature type="binding site" evidence="11">
    <location>
        <begin position="95"/>
        <end position="97"/>
    </location>
    <ligand>
        <name>substrate</name>
    </ligand>
</feature>
<dbReference type="InterPro" id="IPR000262">
    <property type="entry name" value="FMN-dep_DH"/>
</dbReference>
<evidence type="ECO:0000313" key="14">
    <source>
        <dbReference type="Proteomes" id="UP001499882"/>
    </source>
</evidence>
<keyword evidence="4 11" id="KW-0288">FMN</keyword>
<comment type="function">
    <text evidence="11">Involved in the biosynthesis of isoprenoids. Catalyzes the 1,3-allylic rearrangement of the homoallylic substrate isopentenyl (IPP) to its allylic isomer, dimethylallyl diphosphate (DMAPP).</text>
</comment>
<dbReference type="PANTHER" id="PTHR43665:SF1">
    <property type="entry name" value="ISOPENTENYL-DIPHOSPHATE DELTA-ISOMERASE"/>
    <property type="match status" value="1"/>
</dbReference>
<comment type="caution">
    <text evidence="11">Lacks conserved residue(s) required for the propagation of feature annotation.</text>
</comment>
<feature type="binding site" evidence="11">
    <location>
        <position position="124"/>
    </location>
    <ligand>
        <name>FMN</name>
        <dbReference type="ChEBI" id="CHEBI:58210"/>
    </ligand>
</feature>
<comment type="cofactor">
    <cofactor evidence="11">
        <name>NADPH</name>
        <dbReference type="ChEBI" id="CHEBI:57783"/>
    </cofactor>
</comment>
<dbReference type="InterPro" id="IPR013785">
    <property type="entry name" value="Aldolase_TIM"/>
</dbReference>
<feature type="binding site" evidence="11">
    <location>
        <begin position="277"/>
        <end position="279"/>
    </location>
    <ligand>
        <name>FMN</name>
        <dbReference type="ChEBI" id="CHEBI:58210"/>
    </ligand>
</feature>
<comment type="catalytic activity">
    <reaction evidence="11">
        <text>isopentenyl diphosphate = dimethylallyl diphosphate</text>
        <dbReference type="Rhea" id="RHEA:23284"/>
        <dbReference type="ChEBI" id="CHEBI:57623"/>
        <dbReference type="ChEBI" id="CHEBI:128769"/>
        <dbReference type="EC" id="5.3.3.2"/>
    </reaction>
</comment>
<keyword evidence="7 11" id="KW-0521">NADP</keyword>
<evidence type="ECO:0000256" key="3">
    <source>
        <dbReference type="ARBA" id="ARBA00022630"/>
    </source>
</evidence>
<dbReference type="PANTHER" id="PTHR43665">
    <property type="entry name" value="ISOPENTENYL-DIPHOSPHATE DELTA-ISOMERASE"/>
    <property type="match status" value="1"/>
</dbReference>
<evidence type="ECO:0000313" key="13">
    <source>
        <dbReference type="EMBL" id="GAA4738150.1"/>
    </source>
</evidence>
<dbReference type="Gene3D" id="3.20.20.70">
    <property type="entry name" value="Aldolase class I"/>
    <property type="match status" value="1"/>
</dbReference>
<dbReference type="InterPro" id="IPR011179">
    <property type="entry name" value="IPdP_isomerase"/>
</dbReference>
<gene>
    <name evidence="11 13" type="primary">fni</name>
    <name evidence="13" type="ORF">GCM10023350_22820</name>
</gene>
<feature type="binding site" evidence="11">
    <location>
        <begin position="298"/>
        <end position="299"/>
    </location>
    <ligand>
        <name>FMN</name>
        <dbReference type="ChEBI" id="CHEBI:58210"/>
    </ligand>
</feature>
<keyword evidence="3 11" id="KW-0285">Flavoprotein</keyword>
<keyword evidence="8 11" id="KW-0414">Isoprene biosynthesis</keyword>
<comment type="subcellular location">
    <subcellularLocation>
        <location evidence="11">Cytoplasm</location>
    </subcellularLocation>
</comment>
<dbReference type="HAMAP" id="MF_00354">
    <property type="entry name" value="Idi_2"/>
    <property type="match status" value="1"/>
</dbReference>
<dbReference type="RefSeq" id="WP_345526899.1">
    <property type="nucleotide sequence ID" value="NZ_BAABKN010000014.1"/>
</dbReference>
<dbReference type="EC" id="5.3.3.2" evidence="11"/>
<evidence type="ECO:0000256" key="1">
    <source>
        <dbReference type="ARBA" id="ARBA00001917"/>
    </source>
</evidence>
<keyword evidence="5 11" id="KW-0479">Metal-binding</keyword>
<dbReference type="CDD" id="cd02811">
    <property type="entry name" value="IDI-2_FMN"/>
    <property type="match status" value="1"/>
</dbReference>
<evidence type="ECO:0000256" key="11">
    <source>
        <dbReference type="HAMAP-Rule" id="MF_00354"/>
    </source>
</evidence>
<keyword evidence="2 11" id="KW-0963">Cytoplasm</keyword>
<dbReference type="Proteomes" id="UP001499882">
    <property type="component" value="Unassembled WGS sequence"/>
</dbReference>
<feature type="binding site" evidence="11">
    <location>
        <position position="226"/>
    </location>
    <ligand>
        <name>FMN</name>
        <dbReference type="ChEBI" id="CHEBI:58210"/>
    </ligand>
</feature>
<accession>A0ABP8YTE4</accession>
<keyword evidence="9 11" id="KW-0413">Isomerase</keyword>
<comment type="subunit">
    <text evidence="10 11">Homooctamer. Dimer of tetramers.</text>
</comment>
<dbReference type="EMBL" id="BAABKN010000014">
    <property type="protein sequence ID" value="GAA4738150.1"/>
    <property type="molecule type" value="Genomic_DNA"/>
</dbReference>